<dbReference type="Pfam" id="PF06114">
    <property type="entry name" value="Peptidase_M78"/>
    <property type="match status" value="1"/>
</dbReference>
<evidence type="ECO:0000313" key="2">
    <source>
        <dbReference type="EMBL" id="CRP38358.1"/>
    </source>
</evidence>
<dbReference type="EMBL" id="CVVU01000219">
    <property type="protein sequence ID" value="CRP38358.1"/>
    <property type="molecule type" value="Genomic_DNA"/>
</dbReference>
<dbReference type="InterPro" id="IPR052345">
    <property type="entry name" value="Rad_response_metalloprotease"/>
</dbReference>
<dbReference type="RefSeq" id="WP_023086950.1">
    <property type="nucleotide sequence ID" value="NZ_BSAX01000073.1"/>
</dbReference>
<name>A0A9P1VWH4_PSEAI</name>
<reference evidence="3" key="1">
    <citation type="submission" date="2015-06" db="EMBL/GenBank/DDBJ databases">
        <authorList>
            <person name="Radhakrishnan Rajesh"/>
            <person name="Underwood Anthony"/>
            <person name="Al-Shahib Ali"/>
        </authorList>
    </citation>
    <scope>NUCLEOTIDE SEQUENCE [LARGE SCALE GENOMIC DNA]</scope>
    <source>
        <strain evidence="3">P19_London_7_VIM_2_05_10</strain>
    </source>
</reference>
<evidence type="ECO:0000259" key="1">
    <source>
        <dbReference type="Pfam" id="PF06114"/>
    </source>
</evidence>
<organism evidence="2 3">
    <name type="scientific">Pseudomonas aeruginosa</name>
    <dbReference type="NCBI Taxonomy" id="287"/>
    <lineage>
        <taxon>Bacteria</taxon>
        <taxon>Pseudomonadati</taxon>
        <taxon>Pseudomonadota</taxon>
        <taxon>Gammaproteobacteria</taxon>
        <taxon>Pseudomonadales</taxon>
        <taxon>Pseudomonadaceae</taxon>
        <taxon>Pseudomonas</taxon>
    </lineage>
</organism>
<dbReference type="AlphaFoldDB" id="A0A9P1VWH4"/>
<proteinExistence type="predicted"/>
<feature type="domain" description="IrrE N-terminal-like" evidence="1">
    <location>
        <begin position="38"/>
        <end position="150"/>
    </location>
</feature>
<accession>A0A9P1VWH4</accession>
<gene>
    <name evidence="2" type="ORF">PAERUG_P19_London_7_VIM_2_05_10_04285</name>
</gene>
<dbReference type="PANTHER" id="PTHR43236:SF1">
    <property type="entry name" value="BLL7220 PROTEIN"/>
    <property type="match status" value="1"/>
</dbReference>
<dbReference type="Gene3D" id="1.10.10.2910">
    <property type="match status" value="1"/>
</dbReference>
<dbReference type="Proteomes" id="UP000045039">
    <property type="component" value="Unassembled WGS sequence"/>
</dbReference>
<evidence type="ECO:0000313" key="3">
    <source>
        <dbReference type="Proteomes" id="UP000045039"/>
    </source>
</evidence>
<sequence length="170" mass="19501">MPIKTARAILDRYWDRSIPVDPFKIAQMAGARVLADHDMPHQDLSGSFTLEGNVPTIRFNPEDARVRQRFTVAHEIAHWALQHGPAMRDNARNYSSSTAYYRERDANTFAAELLMPQEVVEWMVYSKNMTDVQEMASLLDVSGAAMHYRLQNLGLLRNPQSSYSPPPRYY</sequence>
<dbReference type="PANTHER" id="PTHR43236">
    <property type="entry name" value="ANTITOXIN HIGA1"/>
    <property type="match status" value="1"/>
</dbReference>
<comment type="caution">
    <text evidence="2">The sequence shown here is derived from an EMBL/GenBank/DDBJ whole genome shotgun (WGS) entry which is preliminary data.</text>
</comment>
<protein>
    <recommendedName>
        <fullName evidence="1">IrrE N-terminal-like domain-containing protein</fullName>
    </recommendedName>
</protein>
<dbReference type="InterPro" id="IPR010359">
    <property type="entry name" value="IrrE_HExxH"/>
</dbReference>